<dbReference type="GO" id="GO:0019825">
    <property type="term" value="F:oxygen binding"/>
    <property type="evidence" value="ECO:0007669"/>
    <property type="project" value="InterPro"/>
</dbReference>
<dbReference type="Pfam" id="PF01152">
    <property type="entry name" value="Bac_globin"/>
    <property type="match status" value="1"/>
</dbReference>
<dbReference type="Gene3D" id="1.10.490.10">
    <property type="entry name" value="Globins"/>
    <property type="match status" value="1"/>
</dbReference>
<dbReference type="InterPro" id="IPR012292">
    <property type="entry name" value="Globin/Proto"/>
</dbReference>
<dbReference type="GO" id="GO:0046872">
    <property type="term" value="F:metal ion binding"/>
    <property type="evidence" value="ECO:0007669"/>
    <property type="project" value="UniProtKB-KW"/>
</dbReference>
<keyword evidence="6" id="KW-1185">Reference proteome</keyword>
<dbReference type="CDD" id="cd08916">
    <property type="entry name" value="TrHb3_P"/>
    <property type="match status" value="1"/>
</dbReference>
<keyword evidence="2" id="KW-0349">Heme</keyword>
<reference evidence="5 6" key="2">
    <citation type="journal article" date="2011" name="Stand. Genomic Sci.">
        <title>Complete genome sequence of Leadbetterella byssophila type strain (4M15).</title>
        <authorList>
            <person name="Abt B."/>
            <person name="Teshima H."/>
            <person name="Lucas S."/>
            <person name="Lapidus A."/>
            <person name="Del Rio T.G."/>
            <person name="Nolan M."/>
            <person name="Tice H."/>
            <person name="Cheng J.F."/>
            <person name="Pitluck S."/>
            <person name="Liolios K."/>
            <person name="Pagani I."/>
            <person name="Ivanova N."/>
            <person name="Mavromatis K."/>
            <person name="Pati A."/>
            <person name="Tapia R."/>
            <person name="Han C."/>
            <person name="Goodwin L."/>
            <person name="Chen A."/>
            <person name="Palaniappan K."/>
            <person name="Land M."/>
            <person name="Hauser L."/>
            <person name="Chang Y.J."/>
            <person name="Jeffries C.D."/>
            <person name="Rohde M."/>
            <person name="Goker M."/>
            <person name="Tindall B.J."/>
            <person name="Detter J.C."/>
            <person name="Woyke T."/>
            <person name="Bristow J."/>
            <person name="Eisen J.A."/>
            <person name="Markowitz V."/>
            <person name="Hugenholtz P."/>
            <person name="Klenk H.P."/>
            <person name="Kyrpides N.C."/>
        </authorList>
    </citation>
    <scope>NUCLEOTIDE SEQUENCE [LARGE SCALE GENOMIC DNA]</scope>
    <source>
        <strain evidence="6">DSM 17132 / JCM 16389 / KACC 11308 / NBRC 106382 / 4M15</strain>
    </source>
</reference>
<keyword evidence="1" id="KW-0813">Transport</keyword>
<dbReference type="SUPFAM" id="SSF46458">
    <property type="entry name" value="Globin-like"/>
    <property type="match status" value="1"/>
</dbReference>
<accession>E4RVD1</accession>
<evidence type="ECO:0000256" key="3">
    <source>
        <dbReference type="ARBA" id="ARBA00022723"/>
    </source>
</evidence>
<evidence type="ECO:0000256" key="1">
    <source>
        <dbReference type="ARBA" id="ARBA00022448"/>
    </source>
</evidence>
<protein>
    <submittedName>
        <fullName evidence="5">Globin family protein</fullName>
    </submittedName>
</protein>
<dbReference type="HOGENOM" id="CLU_104957_3_1_10"/>
<evidence type="ECO:0000256" key="4">
    <source>
        <dbReference type="ARBA" id="ARBA00023004"/>
    </source>
</evidence>
<dbReference type="GO" id="GO:0020037">
    <property type="term" value="F:heme binding"/>
    <property type="evidence" value="ECO:0007669"/>
    <property type="project" value="InterPro"/>
</dbReference>
<evidence type="ECO:0000313" key="5">
    <source>
        <dbReference type="EMBL" id="ADQ16117.1"/>
    </source>
</evidence>
<dbReference type="AlphaFoldDB" id="E4RVD1"/>
<evidence type="ECO:0000313" key="6">
    <source>
        <dbReference type="Proteomes" id="UP000007435"/>
    </source>
</evidence>
<dbReference type="KEGG" id="lby:Lbys_0336"/>
<dbReference type="STRING" id="649349.Lbys_0336"/>
<reference key="1">
    <citation type="submission" date="2010-11" db="EMBL/GenBank/DDBJ databases">
        <title>The complete genome of Leadbetterella byssophila DSM 17132.</title>
        <authorList>
            <consortium name="US DOE Joint Genome Institute (JGI-PGF)"/>
            <person name="Lucas S."/>
            <person name="Copeland A."/>
            <person name="Lapidus A."/>
            <person name="Glavina del Rio T."/>
            <person name="Dalin E."/>
            <person name="Tice H."/>
            <person name="Bruce D."/>
            <person name="Goodwin L."/>
            <person name="Pitluck S."/>
            <person name="Kyrpides N."/>
            <person name="Mavromatis K."/>
            <person name="Ivanova N."/>
            <person name="Teshima H."/>
            <person name="Brettin T."/>
            <person name="Detter J.C."/>
            <person name="Han C."/>
            <person name="Tapia R."/>
            <person name="Land M."/>
            <person name="Hauser L."/>
            <person name="Markowitz V."/>
            <person name="Cheng J.-F."/>
            <person name="Hugenholtz P."/>
            <person name="Woyke T."/>
            <person name="Wu D."/>
            <person name="Tindall B."/>
            <person name="Pomrenke H.G."/>
            <person name="Brambilla E."/>
            <person name="Klenk H.-P."/>
            <person name="Eisen J.A."/>
        </authorList>
    </citation>
    <scope>NUCLEOTIDE SEQUENCE [LARGE SCALE GENOMIC DNA]</scope>
    <source>
        <strain>DSM 17132</strain>
    </source>
</reference>
<dbReference type="InterPro" id="IPR009050">
    <property type="entry name" value="Globin-like_sf"/>
</dbReference>
<dbReference type="Proteomes" id="UP000007435">
    <property type="component" value="Chromosome"/>
</dbReference>
<gene>
    <name evidence="5" type="ordered locus">Lbys_0336</name>
</gene>
<evidence type="ECO:0000256" key="2">
    <source>
        <dbReference type="ARBA" id="ARBA00022617"/>
    </source>
</evidence>
<keyword evidence="3" id="KW-0479">Metal-binding</keyword>
<proteinExistence type="predicted"/>
<dbReference type="InterPro" id="IPR001486">
    <property type="entry name" value="Hemoglobin_trunc"/>
</dbReference>
<organism evidence="5 6">
    <name type="scientific">Leadbetterella byssophila (strain DSM 17132 / JCM 16389 / KACC 11308 / NBRC 106382 / 4M15)</name>
    <dbReference type="NCBI Taxonomy" id="649349"/>
    <lineage>
        <taxon>Bacteria</taxon>
        <taxon>Pseudomonadati</taxon>
        <taxon>Bacteroidota</taxon>
        <taxon>Cytophagia</taxon>
        <taxon>Cytophagales</taxon>
        <taxon>Leadbetterellaceae</taxon>
        <taxon>Leadbetterella</taxon>
    </lineage>
</organism>
<dbReference type="EMBL" id="CP002305">
    <property type="protein sequence ID" value="ADQ16117.1"/>
    <property type="molecule type" value="Genomic_DNA"/>
</dbReference>
<keyword evidence="4" id="KW-0408">Iron</keyword>
<name>E4RVD1_LEAB4</name>
<dbReference type="eggNOG" id="COG2346">
    <property type="taxonomic scope" value="Bacteria"/>
</dbReference>
<sequence length="128" mass="15487">MIDIINLDDVKLVVDCFYDKVRNDKQLKDVFNDVIQDRWPAHLEKMYRFWQTVLLDEHTYYGSPFLPHAKLPVGIEHFNQWLKLFYETVDENFAGEKAERMKWQGQRMAEMFHSKIEYYKNNPSIPLL</sequence>